<dbReference type="GO" id="GO:0005634">
    <property type="term" value="C:nucleus"/>
    <property type="evidence" value="ECO:0007669"/>
    <property type="project" value="TreeGrafter"/>
</dbReference>
<keyword evidence="6" id="KW-0732">Signal</keyword>
<evidence type="ECO:0000256" key="6">
    <source>
        <dbReference type="SAM" id="SignalP"/>
    </source>
</evidence>
<proteinExistence type="inferred from homology"/>
<keyword evidence="5" id="KW-0479">Metal-binding</keyword>
<feature type="domain" description="DNA/RNA non-specific endonuclease/pyrophosphatase/phosphodiesterase" evidence="7">
    <location>
        <begin position="4"/>
        <end position="229"/>
    </location>
</feature>
<dbReference type="SUPFAM" id="SSF54060">
    <property type="entry name" value="His-Me finger endonucleases"/>
    <property type="match status" value="1"/>
</dbReference>
<feature type="signal peptide" evidence="6">
    <location>
        <begin position="1"/>
        <end position="26"/>
    </location>
</feature>
<dbReference type="EMBL" id="JACKWZ010000173">
    <property type="protein sequence ID" value="KAF9412967.1"/>
    <property type="molecule type" value="Genomic_DNA"/>
</dbReference>
<dbReference type="GO" id="GO:0005743">
    <property type="term" value="C:mitochondrial inner membrane"/>
    <property type="evidence" value="ECO:0007669"/>
    <property type="project" value="TreeGrafter"/>
</dbReference>
<keyword evidence="9" id="KW-1185">Reference proteome</keyword>
<dbReference type="InterPro" id="IPR040255">
    <property type="entry name" value="Non-specific_endonuclease"/>
</dbReference>
<evidence type="ECO:0000313" key="9">
    <source>
        <dbReference type="Proteomes" id="UP000648187"/>
    </source>
</evidence>
<dbReference type="InterPro" id="IPR044929">
    <property type="entry name" value="DNA/RNA_non-sp_Endonuclease_sf"/>
</dbReference>
<feature type="binding site" evidence="5">
    <location>
        <position position="100"/>
    </location>
    <ligand>
        <name>Mg(2+)</name>
        <dbReference type="ChEBI" id="CHEBI:18420"/>
        <note>catalytic</note>
    </ligand>
</feature>
<dbReference type="GO" id="GO:0003676">
    <property type="term" value="F:nucleic acid binding"/>
    <property type="evidence" value="ECO:0007669"/>
    <property type="project" value="InterPro"/>
</dbReference>
<feature type="active site" description="Proton acceptor" evidence="4">
    <location>
        <position position="70"/>
    </location>
</feature>
<dbReference type="GO" id="GO:0006309">
    <property type="term" value="P:apoptotic DNA fragmentation"/>
    <property type="evidence" value="ECO:0007669"/>
    <property type="project" value="TreeGrafter"/>
</dbReference>
<keyword evidence="2" id="KW-0540">Nuclease</keyword>
<evidence type="ECO:0000259" key="7">
    <source>
        <dbReference type="SMART" id="SM00892"/>
    </source>
</evidence>
<dbReference type="PANTHER" id="PTHR13966">
    <property type="entry name" value="ENDONUCLEASE RELATED"/>
    <property type="match status" value="1"/>
</dbReference>
<evidence type="ECO:0000256" key="4">
    <source>
        <dbReference type="PIRSR" id="PIRSR640255-1"/>
    </source>
</evidence>
<evidence type="ECO:0000256" key="2">
    <source>
        <dbReference type="ARBA" id="ARBA00022722"/>
    </source>
</evidence>
<organism evidence="8 9">
    <name type="scientific">Spodoptera exigua</name>
    <name type="common">Beet armyworm</name>
    <name type="synonym">Noctua fulgens</name>
    <dbReference type="NCBI Taxonomy" id="7107"/>
    <lineage>
        <taxon>Eukaryota</taxon>
        <taxon>Metazoa</taxon>
        <taxon>Ecdysozoa</taxon>
        <taxon>Arthropoda</taxon>
        <taxon>Hexapoda</taxon>
        <taxon>Insecta</taxon>
        <taxon>Pterygota</taxon>
        <taxon>Neoptera</taxon>
        <taxon>Endopterygota</taxon>
        <taxon>Lepidoptera</taxon>
        <taxon>Glossata</taxon>
        <taxon>Ditrysia</taxon>
        <taxon>Noctuoidea</taxon>
        <taxon>Noctuidae</taxon>
        <taxon>Amphipyrinae</taxon>
        <taxon>Spodoptera</taxon>
    </lineage>
</organism>
<evidence type="ECO:0000256" key="1">
    <source>
        <dbReference type="ARBA" id="ARBA00010052"/>
    </source>
</evidence>
<dbReference type="AlphaFoldDB" id="A0A835GEL7"/>
<dbReference type="Pfam" id="PF01223">
    <property type="entry name" value="Endonuclease_NS"/>
    <property type="match status" value="1"/>
</dbReference>
<comment type="similarity">
    <text evidence="1">Belongs to the DNA/RNA non-specific endonuclease family.</text>
</comment>
<keyword evidence="3" id="KW-0255">Endonuclease</keyword>
<dbReference type="InterPro" id="IPR001604">
    <property type="entry name" value="Endo_G_ENPP1-like_dom"/>
</dbReference>
<feature type="chain" id="PRO_5032301718" description="DNA/RNA non-specific endonuclease/pyrophosphatase/phosphodiesterase domain-containing protein" evidence="6">
    <location>
        <begin position="27"/>
        <end position="246"/>
    </location>
</feature>
<protein>
    <recommendedName>
        <fullName evidence="7">DNA/RNA non-specific endonuclease/pyrophosphatase/phosphodiesterase domain-containing protein</fullName>
    </recommendedName>
</protein>
<gene>
    <name evidence="8" type="ORF">HW555_008664</name>
</gene>
<dbReference type="GO" id="GO:0046872">
    <property type="term" value="F:metal ion binding"/>
    <property type="evidence" value="ECO:0007669"/>
    <property type="project" value="UniProtKB-KW"/>
</dbReference>
<dbReference type="InterPro" id="IPR044925">
    <property type="entry name" value="His-Me_finger_sf"/>
</dbReference>
<reference evidence="8" key="1">
    <citation type="submission" date="2020-08" db="EMBL/GenBank/DDBJ databases">
        <title>Spodoptera exigua strain:BAW_Kor-Di-RS1 Genome sequencing and assembly.</title>
        <authorList>
            <person name="Kim J."/>
            <person name="Nam H.Y."/>
            <person name="Kwon M."/>
            <person name="Choi J.H."/>
            <person name="Cho S.R."/>
            <person name="Kim G.-H."/>
        </authorList>
    </citation>
    <scope>NUCLEOTIDE SEQUENCE</scope>
    <source>
        <strain evidence="8">BAW_Kor-Di-RS1</strain>
        <tissue evidence="8">Whole-body</tissue>
    </source>
</reference>
<dbReference type="GO" id="GO:0004521">
    <property type="term" value="F:RNA endonuclease activity"/>
    <property type="evidence" value="ECO:0007669"/>
    <property type="project" value="TreeGrafter"/>
</dbReference>
<dbReference type="Gene3D" id="3.40.570.10">
    <property type="entry name" value="Extracellular Endonuclease, subunit A"/>
    <property type="match status" value="1"/>
</dbReference>
<dbReference type="Proteomes" id="UP000648187">
    <property type="component" value="Unassembled WGS sequence"/>
</dbReference>
<evidence type="ECO:0000256" key="3">
    <source>
        <dbReference type="ARBA" id="ARBA00022759"/>
    </source>
</evidence>
<dbReference type="FunFam" id="3.40.570.10:FF:000007">
    <property type="entry name" value="Alkaline nuclease"/>
    <property type="match status" value="1"/>
</dbReference>
<dbReference type="GO" id="GO:0000014">
    <property type="term" value="F:single-stranded DNA endodeoxyribonuclease activity"/>
    <property type="evidence" value="ECO:0007669"/>
    <property type="project" value="TreeGrafter"/>
</dbReference>
<dbReference type="SMART" id="SM00892">
    <property type="entry name" value="Endonuclease_NS"/>
    <property type="match status" value="1"/>
</dbReference>
<evidence type="ECO:0000313" key="8">
    <source>
        <dbReference type="EMBL" id="KAF9412967.1"/>
    </source>
</evidence>
<dbReference type="PANTHER" id="PTHR13966:SF19">
    <property type="entry name" value="NUCLEASE EXOG, MITOCHONDRIAL"/>
    <property type="match status" value="1"/>
</dbReference>
<accession>A0A835GEL7</accession>
<evidence type="ECO:0000256" key="5">
    <source>
        <dbReference type="PIRSR" id="PIRSR640255-2"/>
    </source>
</evidence>
<keyword evidence="3" id="KW-0378">Hydrolase</keyword>
<name>A0A835GEL7_SPOEX</name>
<sequence length="246" mass="27972">MCGTNKTLKTLYSNLVLADLILQVTSTFYPGVPVDNMYKVATQKETIAELVGNDLANKYITNRQYLARGHLAAKTDFIYASGQRASFYFINVAPQWQPFNAGNWNSVEQYLRARIGQAGYNTVVYTGTFGVSQLRDENDRPVDVYLYTDANNNPQIPVPLYYYKVVYDAGRRLGTAFVSINNPYYTESEVRALTFCTDHCRNNSAFSWLKWQPDRIDMGYSFCCTVDDFRRTVPHLPAFTVTGLLS</sequence>
<comment type="caution">
    <text evidence="8">The sequence shown here is derived from an EMBL/GenBank/DDBJ whole genome shotgun (WGS) entry which is preliminary data.</text>
</comment>